<sequence>MDTITIPPVTNPAMASYVWYPSSNPLINGASKIDEFISLTGEKTPTKIIASRIKTIIGVKYLPRRFRT</sequence>
<accession>A0ABP9C2F1</accession>
<protein>
    <submittedName>
        <fullName evidence="1">Uncharacterized protein</fullName>
    </submittedName>
</protein>
<organism evidence="1 2">
    <name type="scientific">Litoribaculum gwangyangense</name>
    <dbReference type="NCBI Taxonomy" id="1130722"/>
    <lineage>
        <taxon>Bacteria</taxon>
        <taxon>Pseudomonadati</taxon>
        <taxon>Bacteroidota</taxon>
        <taxon>Flavobacteriia</taxon>
        <taxon>Flavobacteriales</taxon>
        <taxon>Flavobacteriaceae</taxon>
        <taxon>Litoribaculum</taxon>
    </lineage>
</organism>
<keyword evidence="2" id="KW-1185">Reference proteome</keyword>
<dbReference type="Proteomes" id="UP001501433">
    <property type="component" value="Unassembled WGS sequence"/>
</dbReference>
<comment type="caution">
    <text evidence="1">The sequence shown here is derived from an EMBL/GenBank/DDBJ whole genome shotgun (WGS) entry which is preliminary data.</text>
</comment>
<gene>
    <name evidence="1" type="ORF">GCM10023330_07850</name>
</gene>
<evidence type="ECO:0000313" key="1">
    <source>
        <dbReference type="EMBL" id="GAA4803995.1"/>
    </source>
</evidence>
<name>A0ABP9C2F1_9FLAO</name>
<proteinExistence type="predicted"/>
<reference evidence="2" key="1">
    <citation type="journal article" date="2019" name="Int. J. Syst. Evol. Microbiol.">
        <title>The Global Catalogue of Microorganisms (GCM) 10K type strain sequencing project: providing services to taxonomists for standard genome sequencing and annotation.</title>
        <authorList>
            <consortium name="The Broad Institute Genomics Platform"/>
            <consortium name="The Broad Institute Genome Sequencing Center for Infectious Disease"/>
            <person name="Wu L."/>
            <person name="Ma J."/>
        </authorList>
    </citation>
    <scope>NUCLEOTIDE SEQUENCE [LARGE SCALE GENOMIC DNA]</scope>
    <source>
        <strain evidence="2">JCM 18325</strain>
    </source>
</reference>
<dbReference type="EMBL" id="BAABJW010000001">
    <property type="protein sequence ID" value="GAA4803995.1"/>
    <property type="molecule type" value="Genomic_DNA"/>
</dbReference>
<evidence type="ECO:0000313" key="2">
    <source>
        <dbReference type="Proteomes" id="UP001501433"/>
    </source>
</evidence>